<dbReference type="InterPro" id="IPR052512">
    <property type="entry name" value="4CMD/NDH-1_regulator"/>
</dbReference>
<reference evidence="3" key="2">
    <citation type="submission" date="2018-01" db="EMBL/GenBank/DDBJ databases">
        <title>FDA dAtabase for Regulatory Grade micrObial Sequences (FDA-ARGOS): Supporting development and validation of Infectious Disease Dx tests.</title>
        <authorList>
            <person name="Hoffmann M."/>
            <person name="Allard M."/>
            <person name="Evans P."/>
            <person name="Brown E."/>
            <person name="Tallon L."/>
            <person name="Sadzewicz L."/>
            <person name="Sengamalay N."/>
            <person name="Ott S."/>
            <person name="Godinez A."/>
            <person name="Nagaraj S."/>
            <person name="Vyas G."/>
            <person name="Aluvathingal J."/>
            <person name="Nadendla S."/>
            <person name="Geyer C."/>
            <person name="Sichtig H."/>
        </authorList>
    </citation>
    <scope>NUCLEOTIDE SEQUENCE</scope>
    <source>
        <strain evidence="3">ATCC 33809</strain>
    </source>
</reference>
<dbReference type="GO" id="GO:0051920">
    <property type="term" value="F:peroxiredoxin activity"/>
    <property type="evidence" value="ECO:0007669"/>
    <property type="project" value="InterPro"/>
</dbReference>
<name>A0AAX2LW51_VIBFL</name>
<dbReference type="RefSeq" id="WP_061055613.1">
    <property type="nucleotide sequence ID" value="NZ_CABLBX010000012.1"/>
</dbReference>
<evidence type="ECO:0000313" key="6">
    <source>
        <dbReference type="Proteomes" id="UP000254626"/>
    </source>
</evidence>
<evidence type="ECO:0000256" key="1">
    <source>
        <dbReference type="SAM" id="SignalP"/>
    </source>
</evidence>
<accession>A0AAX2LW51</accession>
<reference evidence="5" key="1">
    <citation type="submission" date="2015-12" db="EMBL/GenBank/DDBJ databases">
        <title>FDA dAtabase for Regulatory Grade micrObial Sequences (FDA-ARGOS): Supporting development and validation of Infectious Disease Dx tests.</title>
        <authorList>
            <person name="Hoffmann M."/>
            <person name="Allard M."/>
            <person name="Evans P."/>
            <person name="Brown E."/>
            <person name="Tallon L.J."/>
            <person name="Sadzewicz L."/>
            <person name="Sengamalay N."/>
            <person name="Ott S."/>
            <person name="Godinez A."/>
            <person name="Nagaraj S."/>
            <person name="Vyas G."/>
            <person name="Aluvathingal J."/>
            <person name="Nadendla S."/>
            <person name="Geyer C."/>
            <person name="Sichtig H."/>
        </authorList>
    </citation>
    <scope>NUCLEOTIDE SEQUENCE [LARGE SCALE GENOMIC DNA]</scope>
    <source>
        <strain evidence="5">ATCC 33809</strain>
    </source>
</reference>
<sequence>MSKLKAYIKSLSLIFAMTSLFSAASAWSSEILSAKDRAIIPVAAFTASGESEKLKISLNEALDAGLTINELKEVLVQLYAYAGFPRSLNGLATFMTVLDARKSQGIQDVLGRESSPLPTDKSSLEFGTENQTKLIGVEVKGALFDFSPQVDEYLKAHLFGDIFERDVLSWKQRELATIAALANIHGVNSQLAAHFNISMNNHISPAELKAFISVLKTYCGEAISVNAQQVLDQVLASKQ</sequence>
<dbReference type="AlphaFoldDB" id="A0AAX2LW51"/>
<dbReference type="KEGG" id="vfl:AL536_03405"/>
<feature type="domain" description="Carboxymuconolactone decarboxylase-like" evidence="2">
    <location>
        <begin position="148"/>
        <end position="231"/>
    </location>
</feature>
<dbReference type="Proteomes" id="UP000254626">
    <property type="component" value="Unassembled WGS sequence"/>
</dbReference>
<dbReference type="PANTHER" id="PTHR33570:SF2">
    <property type="entry name" value="CARBOXYMUCONOLACTONE DECARBOXYLASE-LIKE DOMAIN-CONTAINING PROTEIN"/>
    <property type="match status" value="1"/>
</dbReference>
<dbReference type="Gene3D" id="1.20.1290.10">
    <property type="entry name" value="AhpD-like"/>
    <property type="match status" value="1"/>
</dbReference>
<evidence type="ECO:0000313" key="5">
    <source>
        <dbReference type="Proteomes" id="UP000057088"/>
    </source>
</evidence>
<dbReference type="EMBL" id="UHIP01000002">
    <property type="protein sequence ID" value="SUQ27392.1"/>
    <property type="molecule type" value="Genomic_DNA"/>
</dbReference>
<protein>
    <submittedName>
        <fullName evidence="4">4-carboxymuconolactone decarboxylase</fullName>
    </submittedName>
</protein>
<dbReference type="InterPro" id="IPR029032">
    <property type="entry name" value="AhpD-like"/>
</dbReference>
<feature type="signal peptide" evidence="1">
    <location>
        <begin position="1"/>
        <end position="28"/>
    </location>
</feature>
<proteinExistence type="predicted"/>
<feature type="chain" id="PRO_5043668199" evidence="1">
    <location>
        <begin position="29"/>
        <end position="239"/>
    </location>
</feature>
<dbReference type="SUPFAM" id="SSF69118">
    <property type="entry name" value="AhpD-like"/>
    <property type="match status" value="1"/>
</dbReference>
<dbReference type="PANTHER" id="PTHR33570">
    <property type="entry name" value="4-CARBOXYMUCONOLACTONE DECARBOXYLASE FAMILY PROTEIN"/>
    <property type="match status" value="1"/>
</dbReference>
<organism evidence="4 6">
    <name type="scientific">Vibrio fluvialis</name>
    <dbReference type="NCBI Taxonomy" id="676"/>
    <lineage>
        <taxon>Bacteria</taxon>
        <taxon>Pseudomonadati</taxon>
        <taxon>Pseudomonadota</taxon>
        <taxon>Gammaproteobacteria</taxon>
        <taxon>Vibrionales</taxon>
        <taxon>Vibrionaceae</taxon>
        <taxon>Vibrio</taxon>
    </lineage>
</organism>
<gene>
    <name evidence="3" type="ORF">AL536_03405</name>
    <name evidence="4" type="ORF">NCTC11327_04267</name>
</gene>
<dbReference type="GeneID" id="29383920"/>
<evidence type="ECO:0000313" key="3">
    <source>
        <dbReference type="EMBL" id="AMF92539.1"/>
    </source>
</evidence>
<reference evidence="4 6" key="3">
    <citation type="submission" date="2018-06" db="EMBL/GenBank/DDBJ databases">
        <authorList>
            <consortium name="Pathogen Informatics"/>
            <person name="Doyle S."/>
        </authorList>
    </citation>
    <scope>NUCLEOTIDE SEQUENCE [LARGE SCALE GENOMIC DNA]</scope>
    <source>
        <strain evidence="4 6">NCTC11327</strain>
    </source>
</reference>
<dbReference type="InterPro" id="IPR003779">
    <property type="entry name" value="CMD-like"/>
</dbReference>
<feature type="domain" description="Carboxymuconolactone decarboxylase-like" evidence="2">
    <location>
        <begin position="17"/>
        <end position="92"/>
    </location>
</feature>
<evidence type="ECO:0000313" key="4">
    <source>
        <dbReference type="EMBL" id="SUQ27392.1"/>
    </source>
</evidence>
<evidence type="ECO:0000259" key="2">
    <source>
        <dbReference type="Pfam" id="PF02627"/>
    </source>
</evidence>
<dbReference type="Proteomes" id="UP000057088">
    <property type="component" value="Chromosome 1"/>
</dbReference>
<keyword evidence="5" id="KW-1185">Reference proteome</keyword>
<keyword evidence="1" id="KW-0732">Signal</keyword>
<dbReference type="EMBL" id="CP014034">
    <property type="protein sequence ID" value="AMF92539.1"/>
    <property type="molecule type" value="Genomic_DNA"/>
</dbReference>
<dbReference type="Pfam" id="PF02627">
    <property type="entry name" value="CMD"/>
    <property type="match status" value="2"/>
</dbReference>